<feature type="region of interest" description="Disordered" evidence="7">
    <location>
        <begin position="1"/>
        <end position="37"/>
    </location>
</feature>
<gene>
    <name evidence="9" type="ORF">SAMN04487968_102185</name>
</gene>
<name>A0A1I1EQ30_9ACTN</name>
<dbReference type="Proteomes" id="UP000198832">
    <property type="component" value="Unassembled WGS sequence"/>
</dbReference>
<proteinExistence type="inferred from homology"/>
<evidence type="ECO:0000259" key="8">
    <source>
        <dbReference type="Pfam" id="PF13091"/>
    </source>
</evidence>
<evidence type="ECO:0000313" key="10">
    <source>
        <dbReference type="Proteomes" id="UP000198832"/>
    </source>
</evidence>
<feature type="compositionally biased region" description="Low complexity" evidence="7">
    <location>
        <begin position="1"/>
        <end position="17"/>
    </location>
</feature>
<dbReference type="SUPFAM" id="SSF56024">
    <property type="entry name" value="Phospholipase D/nuclease"/>
    <property type="match status" value="2"/>
</dbReference>
<keyword evidence="5" id="KW-0442">Lipid degradation</keyword>
<evidence type="ECO:0000256" key="7">
    <source>
        <dbReference type="SAM" id="MobiDB-lite"/>
    </source>
</evidence>
<evidence type="ECO:0000313" key="9">
    <source>
        <dbReference type="EMBL" id="SFB89269.1"/>
    </source>
</evidence>
<evidence type="ECO:0000256" key="6">
    <source>
        <dbReference type="ARBA" id="ARBA00023098"/>
    </source>
</evidence>
<dbReference type="EC" id="3.1.4.4" evidence="3"/>
<organism evidence="9 10">
    <name type="scientific">Nocardioides terrae</name>
    <dbReference type="NCBI Taxonomy" id="574651"/>
    <lineage>
        <taxon>Bacteria</taxon>
        <taxon>Bacillati</taxon>
        <taxon>Actinomycetota</taxon>
        <taxon>Actinomycetes</taxon>
        <taxon>Propionibacteriales</taxon>
        <taxon>Nocardioidaceae</taxon>
        <taxon>Nocardioides</taxon>
    </lineage>
</organism>
<dbReference type="AlphaFoldDB" id="A0A1I1EQ30"/>
<comment type="catalytic activity">
    <reaction evidence="1">
        <text>a 1,2-diacyl-sn-glycero-3-phosphocholine + H2O = a 1,2-diacyl-sn-glycero-3-phosphate + choline + H(+)</text>
        <dbReference type="Rhea" id="RHEA:14445"/>
        <dbReference type="ChEBI" id="CHEBI:15354"/>
        <dbReference type="ChEBI" id="CHEBI:15377"/>
        <dbReference type="ChEBI" id="CHEBI:15378"/>
        <dbReference type="ChEBI" id="CHEBI:57643"/>
        <dbReference type="ChEBI" id="CHEBI:58608"/>
        <dbReference type="EC" id="3.1.4.4"/>
    </reaction>
</comment>
<keyword evidence="6" id="KW-0443">Lipid metabolism</keyword>
<protein>
    <recommendedName>
        <fullName evidence="3">phospholipase D</fullName>
        <ecNumber evidence="3">3.1.4.4</ecNumber>
    </recommendedName>
</protein>
<keyword evidence="10" id="KW-1185">Reference proteome</keyword>
<dbReference type="Gene3D" id="3.30.870.10">
    <property type="entry name" value="Endonuclease Chain A"/>
    <property type="match status" value="2"/>
</dbReference>
<evidence type="ECO:0000256" key="4">
    <source>
        <dbReference type="ARBA" id="ARBA00022801"/>
    </source>
</evidence>
<sequence>MLGGLLAASPDPASAADRSGTAQRALSTAERGGTPTWRPVVGPVFNNPLGKKAKQQAILRQVLAAVRHTRRGATIQMAVYSFDRGDLAHALRKAHARGVHVQIVVNKAVMSGVARTLRARFGKNPHRASFVVACPGACRKKGDGGNMHVKIFAFSQTGAAHDVVISSSGNMTSKAIYRQWNDAITVAEDAGLYATWQKLFTQMAHQHRTGPRRLTYTSSSRGYSAWFERSLPQHAPPASTSLARYRPSADPVVHRIRGIGCNAPAGYGRNGRTVVRIAAYAMFQTRGEALAKTLVRKKKQGCDIAIVMSVPGGHTYKMMQRAHIPLRSADWLFADRVAEKEDGISGWGPRFYSHHKMMMVNGLYRGHPTRTVWTGSENWSAISFANEEVVFTINDAHVYRAYLKRWRSMYHGRATHRMGIQPTYGP</sequence>
<keyword evidence="4" id="KW-0378">Hydrolase</keyword>
<comment type="similarity">
    <text evidence="2">Belongs to the phospholipase D family.</text>
</comment>
<dbReference type="STRING" id="574651.SAMN04487968_102185"/>
<dbReference type="PANTHER" id="PTHR43856:SF1">
    <property type="entry name" value="MITOCHONDRIAL CARDIOLIPIN HYDROLASE"/>
    <property type="match status" value="1"/>
</dbReference>
<evidence type="ECO:0000256" key="5">
    <source>
        <dbReference type="ARBA" id="ARBA00022963"/>
    </source>
</evidence>
<evidence type="ECO:0000256" key="3">
    <source>
        <dbReference type="ARBA" id="ARBA00012027"/>
    </source>
</evidence>
<reference evidence="9 10" key="1">
    <citation type="submission" date="2016-10" db="EMBL/GenBank/DDBJ databases">
        <authorList>
            <person name="de Groot N.N."/>
        </authorList>
    </citation>
    <scope>NUCLEOTIDE SEQUENCE [LARGE SCALE GENOMIC DNA]</scope>
    <source>
        <strain evidence="9 10">CGMCC 1.7056</strain>
    </source>
</reference>
<feature type="domain" description="Phospholipase D-like" evidence="8">
    <location>
        <begin position="275"/>
        <end position="405"/>
    </location>
</feature>
<dbReference type="EMBL" id="FOLB01000002">
    <property type="protein sequence ID" value="SFB89269.1"/>
    <property type="molecule type" value="Genomic_DNA"/>
</dbReference>
<dbReference type="GO" id="GO:0016042">
    <property type="term" value="P:lipid catabolic process"/>
    <property type="evidence" value="ECO:0007669"/>
    <property type="project" value="UniProtKB-KW"/>
</dbReference>
<dbReference type="GO" id="GO:0004630">
    <property type="term" value="F:phospholipase D activity"/>
    <property type="evidence" value="ECO:0007669"/>
    <property type="project" value="UniProtKB-EC"/>
</dbReference>
<evidence type="ECO:0000256" key="2">
    <source>
        <dbReference type="ARBA" id="ARBA00008664"/>
    </source>
</evidence>
<feature type="domain" description="Phospholipase D-like" evidence="8">
    <location>
        <begin position="74"/>
        <end position="203"/>
    </location>
</feature>
<dbReference type="PANTHER" id="PTHR43856">
    <property type="entry name" value="CARDIOLIPIN HYDROLASE"/>
    <property type="match status" value="1"/>
</dbReference>
<dbReference type="Pfam" id="PF13091">
    <property type="entry name" value="PLDc_2"/>
    <property type="match status" value="2"/>
</dbReference>
<dbReference type="InterPro" id="IPR025202">
    <property type="entry name" value="PLD-like_dom"/>
</dbReference>
<dbReference type="GO" id="GO:0016891">
    <property type="term" value="F:RNA endonuclease activity producing 5'-phosphomonoesters, hydrolytic mechanism"/>
    <property type="evidence" value="ECO:0007669"/>
    <property type="project" value="TreeGrafter"/>
</dbReference>
<evidence type="ECO:0000256" key="1">
    <source>
        <dbReference type="ARBA" id="ARBA00000798"/>
    </source>
</evidence>
<accession>A0A1I1EQ30</accession>
<dbReference type="InterPro" id="IPR051406">
    <property type="entry name" value="PLD_domain"/>
</dbReference>